<dbReference type="InterPro" id="IPR004360">
    <property type="entry name" value="Glyas_Fos-R_dOase_dom"/>
</dbReference>
<dbReference type="PANTHER" id="PTHR36110">
    <property type="entry name" value="RING-CLEAVING DIOXYGENASE MHQE-RELATED"/>
    <property type="match status" value="1"/>
</dbReference>
<evidence type="ECO:0000313" key="2">
    <source>
        <dbReference type="EMBL" id="QIK51699.1"/>
    </source>
</evidence>
<protein>
    <submittedName>
        <fullName evidence="2">Ring-cleaving dioxygenase</fullName>
    </submittedName>
</protein>
<dbReference type="EMBL" id="CP049889">
    <property type="protein sequence ID" value="QIK51699.1"/>
    <property type="molecule type" value="Genomic_DNA"/>
</dbReference>
<evidence type="ECO:0000313" key="3">
    <source>
        <dbReference type="Proteomes" id="UP000501830"/>
    </source>
</evidence>
<dbReference type="Gene3D" id="3.10.180.10">
    <property type="entry name" value="2,3-Dihydroxybiphenyl 1,2-Dioxygenase, domain 1"/>
    <property type="match status" value="2"/>
</dbReference>
<dbReference type="RefSeq" id="WP_166062758.1">
    <property type="nucleotide sequence ID" value="NZ_CP049889.1"/>
</dbReference>
<feature type="domain" description="VOC" evidence="1">
    <location>
        <begin position="160"/>
        <end position="279"/>
    </location>
</feature>
<reference evidence="2 3" key="1">
    <citation type="journal article" date="2017" name="Int. J. Syst. Evol. Microbiol.">
        <title>Jeotgalibaca porci sp. nov. and Jeotgalibaca arthritidis sp. nov., isolated from pigs, and emended description of the genus Jeotgalibaca.</title>
        <authorList>
            <person name="Zamora L."/>
            <person name="Perez-Sancho M."/>
            <person name="Dominguez L."/>
            <person name="Fernandez-Garayzabal J.F."/>
            <person name="Vela A.I."/>
        </authorList>
    </citation>
    <scope>NUCLEOTIDE SEQUENCE [LARGE SCALE GENOMIC DNA]</scope>
    <source>
        <strain evidence="2 3">CCUG 69148</strain>
    </source>
</reference>
<name>A0A6G7WHJ8_9LACT</name>
<dbReference type="PROSITE" id="PS51819">
    <property type="entry name" value="VOC"/>
    <property type="match status" value="2"/>
</dbReference>
<evidence type="ECO:0000259" key="1">
    <source>
        <dbReference type="PROSITE" id="PS51819"/>
    </source>
</evidence>
<accession>A0A6G7WHJ8</accession>
<proteinExistence type="predicted"/>
<dbReference type="Pfam" id="PF00903">
    <property type="entry name" value="Glyoxalase"/>
    <property type="match status" value="2"/>
</dbReference>
<dbReference type="GeneID" id="94552916"/>
<dbReference type="Proteomes" id="UP000501830">
    <property type="component" value="Chromosome"/>
</dbReference>
<dbReference type="AlphaFoldDB" id="A0A6G7WHJ8"/>
<dbReference type="PANTHER" id="PTHR36110:SF3">
    <property type="entry name" value="VOC DOMAIN-CONTAINING PROTEIN"/>
    <property type="match status" value="1"/>
</dbReference>
<feature type="domain" description="VOC" evidence="1">
    <location>
        <begin position="9"/>
        <end position="135"/>
    </location>
</feature>
<dbReference type="SUPFAM" id="SSF54593">
    <property type="entry name" value="Glyoxalase/Bleomycin resistance protein/Dihydroxybiphenyl dioxygenase"/>
    <property type="match status" value="1"/>
</dbReference>
<gene>
    <name evidence="2" type="ORF">G7058_06450</name>
</gene>
<dbReference type="InterPro" id="IPR037523">
    <property type="entry name" value="VOC_core"/>
</dbReference>
<sequence>MTKLLPLTGIHHITAITSSAEKNYDFFTNVLGMRLVKKTVNQDDVQTYHLFFADDKGTAGTDMTFFDFPGIPQSRHGNNEIYRSGLRVPNDRALEYWLKRFDHFGVKHTGIFEQFGVNVINFEDYDGQQMQLISDEHDTGVAPGTAWTNGPVPTEFGIHGLGTTLIRVADFHSLKQVLEILLFFRETKTEGNLHYFEMGEGGNGASIIVEHNQLMARAQQGFGSVHHIAFRVKDREQLDLWIERMQAYQVPSSGYVDRFYFESLYAPVADGILFEFATDEPGFIDDEESYEILGETLALPPKFRNHREQIEKIVRQFDTVRSTKTFEKEYFGFDK</sequence>
<keyword evidence="2" id="KW-0223">Dioxygenase</keyword>
<organism evidence="2 3">
    <name type="scientific">Jeotgalibaca porci</name>
    <dbReference type="NCBI Taxonomy" id="1868793"/>
    <lineage>
        <taxon>Bacteria</taxon>
        <taxon>Bacillati</taxon>
        <taxon>Bacillota</taxon>
        <taxon>Bacilli</taxon>
        <taxon>Lactobacillales</taxon>
        <taxon>Carnobacteriaceae</taxon>
        <taxon>Jeotgalibaca</taxon>
    </lineage>
</organism>
<keyword evidence="3" id="KW-1185">Reference proteome</keyword>
<dbReference type="InterPro" id="IPR029068">
    <property type="entry name" value="Glyas_Bleomycin-R_OHBP_Dase"/>
</dbReference>
<dbReference type="KEGG" id="jpo:G7058_06450"/>
<dbReference type="InterPro" id="IPR052537">
    <property type="entry name" value="Extradiol_RC_dioxygenase"/>
</dbReference>
<dbReference type="GO" id="GO:0051213">
    <property type="term" value="F:dioxygenase activity"/>
    <property type="evidence" value="ECO:0007669"/>
    <property type="project" value="UniProtKB-KW"/>
</dbReference>
<keyword evidence="2" id="KW-0560">Oxidoreductase</keyword>